<dbReference type="AlphaFoldDB" id="A0A0F8H5G4"/>
<evidence type="ECO:0000313" key="2">
    <source>
        <dbReference type="EMBL" id="KKG62119.1"/>
    </source>
</evidence>
<organism evidence="2 3">
    <name type="scientific">Methanosarcina mazei</name>
    <name type="common">Methanosarcina frisia</name>
    <dbReference type="NCBI Taxonomy" id="2209"/>
    <lineage>
        <taxon>Archaea</taxon>
        <taxon>Methanobacteriati</taxon>
        <taxon>Methanobacteriota</taxon>
        <taxon>Stenosarchaea group</taxon>
        <taxon>Methanomicrobia</taxon>
        <taxon>Methanosarcinales</taxon>
        <taxon>Methanosarcinaceae</taxon>
        <taxon>Methanosarcina</taxon>
    </lineage>
</organism>
<dbReference type="PATRIC" id="fig|2209.70.peg.4061"/>
<sequence length="108" mass="12153">MSDVLDISSMFPDLFGFDFMLLVLLSICAVIFIPLSAQKLTHGNLSFRDTLVYLVLIIGLILSPIYMLYHIYLSSGFAEFLPLTFSDFLMLTIFSVIYLGISAFAHNN</sequence>
<dbReference type="Proteomes" id="UP000034424">
    <property type="component" value="Unassembled WGS sequence"/>
</dbReference>
<evidence type="ECO:0000256" key="1">
    <source>
        <dbReference type="SAM" id="Phobius"/>
    </source>
</evidence>
<proteinExistence type="predicted"/>
<keyword evidence="1" id="KW-0812">Transmembrane</keyword>
<dbReference type="EMBL" id="JJPL01000116">
    <property type="protein sequence ID" value="KKG62119.1"/>
    <property type="molecule type" value="Genomic_DNA"/>
</dbReference>
<comment type="caution">
    <text evidence="2">The sequence shown here is derived from an EMBL/GenBank/DDBJ whole genome shotgun (WGS) entry which is preliminary data.</text>
</comment>
<reference evidence="2 3" key="1">
    <citation type="journal article" date="2015" name="ISME J.">
        <title>Genomic and phenotypic differentiation among Methanosarcina mazei populations from Columbia River sediment.</title>
        <authorList>
            <person name="Youngblut N.D."/>
            <person name="Wirth J.S."/>
            <person name="Henriksen J.R."/>
            <person name="Smith M."/>
            <person name="Simon H."/>
            <person name="Metcalf W.W."/>
            <person name="Whitaker R.J."/>
        </authorList>
    </citation>
    <scope>NUCLEOTIDE SEQUENCE [LARGE SCALE GENOMIC DNA]</scope>
    <source>
        <strain evidence="2 3">3.F.T.2.1</strain>
    </source>
</reference>
<keyword evidence="1" id="KW-1133">Transmembrane helix</keyword>
<gene>
    <name evidence="2" type="ORF">DU67_18605</name>
</gene>
<protein>
    <submittedName>
        <fullName evidence="2">Uncharacterized protein</fullName>
    </submittedName>
</protein>
<feature type="transmembrane region" description="Helical" evidence="1">
    <location>
        <begin position="50"/>
        <end position="72"/>
    </location>
</feature>
<name>A0A0F8H5G4_METMZ</name>
<keyword evidence="1" id="KW-0472">Membrane</keyword>
<accession>A0A0F8H5G4</accession>
<feature type="transmembrane region" description="Helical" evidence="1">
    <location>
        <begin position="84"/>
        <end position="105"/>
    </location>
</feature>
<evidence type="ECO:0000313" key="3">
    <source>
        <dbReference type="Proteomes" id="UP000034424"/>
    </source>
</evidence>
<feature type="transmembrane region" description="Helical" evidence="1">
    <location>
        <begin position="20"/>
        <end position="38"/>
    </location>
</feature>